<dbReference type="PANTHER" id="PTHR36450:SF1">
    <property type="entry name" value="THIOREDOXIN"/>
    <property type="match status" value="1"/>
</dbReference>
<organism evidence="4 5">
    <name type="scientific">Halopseudomonas yangmingensis</name>
    <dbReference type="NCBI Taxonomy" id="1720063"/>
    <lineage>
        <taxon>Bacteria</taxon>
        <taxon>Pseudomonadati</taxon>
        <taxon>Pseudomonadota</taxon>
        <taxon>Gammaproteobacteria</taxon>
        <taxon>Pseudomonadales</taxon>
        <taxon>Pseudomonadaceae</taxon>
        <taxon>Halopseudomonas</taxon>
    </lineage>
</organism>
<feature type="disulfide bond" description="Redox-active" evidence="2">
    <location>
        <begin position="10"/>
        <end position="13"/>
    </location>
</feature>
<keyword evidence="2" id="KW-1015">Disulfide bond</keyword>
<dbReference type="SUPFAM" id="SSF52833">
    <property type="entry name" value="Thioredoxin-like"/>
    <property type="match status" value="1"/>
</dbReference>
<dbReference type="STRING" id="1720063.SAMN05216217_10584"/>
<evidence type="ECO:0000256" key="2">
    <source>
        <dbReference type="PIRSR" id="PIRSR037031-51"/>
    </source>
</evidence>
<evidence type="ECO:0000259" key="3">
    <source>
        <dbReference type="Pfam" id="PF13192"/>
    </source>
</evidence>
<dbReference type="AlphaFoldDB" id="A0A1I4QWL9"/>
<dbReference type="RefSeq" id="WP_093474509.1">
    <property type="nucleotide sequence ID" value="NZ_FOUI01000005.1"/>
</dbReference>
<evidence type="ECO:0000313" key="5">
    <source>
        <dbReference type="Proteomes" id="UP000243629"/>
    </source>
</evidence>
<keyword evidence="5" id="KW-1185">Reference proteome</keyword>
<dbReference type="EMBL" id="FOUI01000005">
    <property type="protein sequence ID" value="SFM44458.1"/>
    <property type="molecule type" value="Genomic_DNA"/>
</dbReference>
<reference evidence="5" key="1">
    <citation type="submission" date="2016-10" db="EMBL/GenBank/DDBJ databases">
        <authorList>
            <person name="Varghese N."/>
            <person name="Submissions S."/>
        </authorList>
    </citation>
    <scope>NUCLEOTIDE SEQUENCE [LARGE SCALE GENOMIC DNA]</scope>
    <source>
        <strain evidence="5">DSM 24213</strain>
    </source>
</reference>
<proteinExistence type="predicted"/>
<dbReference type="InterPro" id="IPR005243">
    <property type="entry name" value="THIRX-like_proc"/>
</dbReference>
<keyword evidence="2" id="KW-0676">Redox-active center</keyword>
<protein>
    <submittedName>
        <fullName evidence="4">Small redox-active disulfide protein 2</fullName>
    </submittedName>
</protein>
<accession>A0A1I4QWL9</accession>
<gene>
    <name evidence="4" type="ORF">SAMN05216217_10584</name>
</gene>
<dbReference type="InterPro" id="IPR036249">
    <property type="entry name" value="Thioredoxin-like_sf"/>
</dbReference>
<sequence>MKLTVYGSGCAKCQQLTANAEAAARRLGLDFSVEKVTEMNAIIDAGIMRTPALAVDDEILVEGKVPGSNELEALLQRQA</sequence>
<dbReference type="Gene3D" id="3.40.30.10">
    <property type="entry name" value="Glutaredoxin"/>
    <property type="match status" value="1"/>
</dbReference>
<dbReference type="NCBIfam" id="TIGR00412">
    <property type="entry name" value="redox_disulf_2"/>
    <property type="match status" value="1"/>
</dbReference>
<feature type="active site" description="Nucleophile" evidence="1">
    <location>
        <position position="13"/>
    </location>
</feature>
<name>A0A1I4QWL9_9GAMM</name>
<evidence type="ECO:0000313" key="4">
    <source>
        <dbReference type="EMBL" id="SFM44458.1"/>
    </source>
</evidence>
<dbReference type="InterPro" id="IPR012336">
    <property type="entry name" value="Thioredoxin-like_fold"/>
</dbReference>
<dbReference type="Proteomes" id="UP000243629">
    <property type="component" value="Unassembled WGS sequence"/>
</dbReference>
<dbReference type="PIRSF" id="PIRSF037031">
    <property type="entry name" value="Redox_disulphide_2"/>
    <property type="match status" value="1"/>
</dbReference>
<dbReference type="Pfam" id="PF13192">
    <property type="entry name" value="Thioredoxin_3"/>
    <property type="match status" value="1"/>
</dbReference>
<feature type="domain" description="Thioredoxin-like fold" evidence="3">
    <location>
        <begin position="1"/>
        <end position="76"/>
    </location>
</feature>
<dbReference type="OrthoDB" id="9800630at2"/>
<dbReference type="PANTHER" id="PTHR36450">
    <property type="entry name" value="THIOREDOXIN"/>
    <property type="match status" value="1"/>
</dbReference>
<feature type="active site" description="Nucleophile" evidence="1">
    <location>
        <position position="10"/>
    </location>
</feature>
<evidence type="ECO:0000256" key="1">
    <source>
        <dbReference type="PIRSR" id="PIRSR037031-50"/>
    </source>
</evidence>